<feature type="transmembrane region" description="Helical" evidence="1">
    <location>
        <begin position="71"/>
        <end position="92"/>
    </location>
</feature>
<comment type="caution">
    <text evidence="2">The sequence shown here is derived from an EMBL/GenBank/DDBJ whole genome shotgun (WGS) entry which is preliminary data.</text>
</comment>
<keyword evidence="1" id="KW-0812">Transmembrane</keyword>
<dbReference type="AlphaFoldDB" id="A0A8J2KK85"/>
<keyword evidence="1" id="KW-1133">Transmembrane helix</keyword>
<keyword evidence="3" id="KW-1185">Reference proteome</keyword>
<sequence>ICSIFLTSFVPVGLVNGLGLQLVTALKNFSDNFEIQIYKYNVFERNDKSVIIELAKSALQLKKCYRMYAKIFGPISTAIILLGGCAFGYSVYSAIWPKDGVTGLPYLLENILLNISVINIGNVLNNEVKKTKRKMERGLAFLKLESSNLELQLVTEMMATWRWEFPCCHLFIIDNKIYPVLAMAVISCMTFIIQLEISESSKSLQCP</sequence>
<organism evidence="2 3">
    <name type="scientific">Allacma fusca</name>
    <dbReference type="NCBI Taxonomy" id="39272"/>
    <lineage>
        <taxon>Eukaryota</taxon>
        <taxon>Metazoa</taxon>
        <taxon>Ecdysozoa</taxon>
        <taxon>Arthropoda</taxon>
        <taxon>Hexapoda</taxon>
        <taxon>Collembola</taxon>
        <taxon>Symphypleona</taxon>
        <taxon>Sminthuridae</taxon>
        <taxon>Allacma</taxon>
    </lineage>
</organism>
<proteinExistence type="predicted"/>
<reference evidence="2" key="1">
    <citation type="submission" date="2021-06" db="EMBL/GenBank/DDBJ databases">
        <authorList>
            <person name="Hodson N. C."/>
            <person name="Mongue J. A."/>
            <person name="Jaron S. K."/>
        </authorList>
    </citation>
    <scope>NUCLEOTIDE SEQUENCE</scope>
</reference>
<evidence type="ECO:0000256" key="1">
    <source>
        <dbReference type="SAM" id="Phobius"/>
    </source>
</evidence>
<evidence type="ECO:0000313" key="3">
    <source>
        <dbReference type="Proteomes" id="UP000708208"/>
    </source>
</evidence>
<dbReference type="EMBL" id="CAJVCH010139722">
    <property type="protein sequence ID" value="CAG7726776.1"/>
    <property type="molecule type" value="Genomic_DNA"/>
</dbReference>
<accession>A0A8J2KK85</accession>
<evidence type="ECO:0000313" key="2">
    <source>
        <dbReference type="EMBL" id="CAG7726776.1"/>
    </source>
</evidence>
<gene>
    <name evidence="2" type="ORF">AFUS01_LOCUS15664</name>
</gene>
<feature type="transmembrane region" description="Helical" evidence="1">
    <location>
        <begin position="177"/>
        <end position="195"/>
    </location>
</feature>
<protein>
    <submittedName>
        <fullName evidence="2">Uncharacterized protein</fullName>
    </submittedName>
</protein>
<name>A0A8J2KK85_9HEXA</name>
<dbReference type="Proteomes" id="UP000708208">
    <property type="component" value="Unassembled WGS sequence"/>
</dbReference>
<feature type="transmembrane region" description="Helical" evidence="1">
    <location>
        <begin position="104"/>
        <end position="125"/>
    </location>
</feature>
<keyword evidence="1" id="KW-0472">Membrane</keyword>
<feature type="non-terminal residue" evidence="2">
    <location>
        <position position="1"/>
    </location>
</feature>